<evidence type="ECO:0000313" key="2">
    <source>
        <dbReference type="EMBL" id="AMW04771.1"/>
    </source>
</evidence>
<dbReference type="EMBL" id="CP011454">
    <property type="protein sequence ID" value="AMW04771.1"/>
    <property type="molecule type" value="Genomic_DNA"/>
</dbReference>
<dbReference type="AlphaFoldDB" id="A0A143BJR0"/>
<dbReference type="eggNOG" id="ENOG5033S1Q">
    <property type="taxonomic scope" value="Bacteria"/>
</dbReference>
<evidence type="ECO:0000313" key="3">
    <source>
        <dbReference type="Proteomes" id="UP000076404"/>
    </source>
</evidence>
<gene>
    <name evidence="2" type="ORF">GEMMAAP_07860</name>
</gene>
<dbReference type="KEGG" id="gph:GEMMAAP_07860"/>
<feature type="signal peptide" evidence="1">
    <location>
        <begin position="1"/>
        <end position="29"/>
    </location>
</feature>
<dbReference type="Gene3D" id="2.40.160.60">
    <property type="entry name" value="Outer membrane protein transport protein (OMPP1/FadL/TodX)"/>
    <property type="match status" value="1"/>
</dbReference>
<reference evidence="2 3" key="2">
    <citation type="journal article" date="2016" name="Environ. Microbiol. Rep.">
        <title>Metagenomic evidence for the presence of phototrophic Gemmatimonadetes bacteria in diverse environments.</title>
        <authorList>
            <person name="Zeng Y."/>
            <person name="Baumbach J."/>
            <person name="Barbosa E.G."/>
            <person name="Azevedo V."/>
            <person name="Zhang C."/>
            <person name="Koblizek M."/>
        </authorList>
    </citation>
    <scope>NUCLEOTIDE SEQUENCE [LARGE SCALE GENOMIC DNA]</scope>
    <source>
        <strain evidence="2 3">AP64</strain>
    </source>
</reference>
<keyword evidence="3" id="KW-1185">Reference proteome</keyword>
<proteinExistence type="predicted"/>
<feature type="chain" id="PRO_5007506485" description="Autotransporter domain-containing protein" evidence="1">
    <location>
        <begin position="30"/>
        <end position="386"/>
    </location>
</feature>
<dbReference type="SUPFAM" id="SSF56935">
    <property type="entry name" value="Porins"/>
    <property type="match status" value="1"/>
</dbReference>
<protein>
    <recommendedName>
        <fullName evidence="4">Autotransporter domain-containing protein</fullName>
    </recommendedName>
</protein>
<dbReference type="InterPro" id="IPR006311">
    <property type="entry name" value="TAT_signal"/>
</dbReference>
<reference evidence="2 3" key="1">
    <citation type="journal article" date="2014" name="Proc. Natl. Acad. Sci. U.S.A.">
        <title>Functional type 2 photosynthetic reaction centers found in the rare bacterial phylum Gemmatimonadetes.</title>
        <authorList>
            <person name="Zeng Y."/>
            <person name="Feng F."/>
            <person name="Medova H."/>
            <person name="Dean J."/>
            <person name="Koblizek M."/>
        </authorList>
    </citation>
    <scope>NUCLEOTIDE SEQUENCE [LARGE SCALE GENOMIC DNA]</scope>
    <source>
        <strain evidence="2 3">AP64</strain>
    </source>
</reference>
<sequence length="386" mass="40221">MSSSLRRPALAVAGLVAAALSASPQAALAQGSLGALGFGYPVNGMSTRASGTAGAFVEFDALTPINPSAIGGLGRTVLSAQVEPEYRTLTLGAVREKTASQRIPLITVVFPARRGFAVAFSARGFLDRSYTTTTTGSAVIDGNTLPTSEVLTMRGAIGDIRGALGWQINPRFRVGLGGHIFTGDNTASRERTFADTLQFGSTLDSSKVTYIGTALSFGGEARLFSGLSAILSYRMGNDLDARIRDTTRASGGVPTRVGGALRYDGIPGSVFSVGFEQVKWSDMQSIASSRTVASDAQNVYVGAEVAGPRLRGFPVMVRAGFSRNQLPFSISAEQVTESRIGGGIGIPIARDAASIDFSLQRANRSLGGSSIKESAWLLGAGIQIRP</sequence>
<organism evidence="2 3">
    <name type="scientific">Gemmatimonas phototrophica</name>
    <dbReference type="NCBI Taxonomy" id="1379270"/>
    <lineage>
        <taxon>Bacteria</taxon>
        <taxon>Pseudomonadati</taxon>
        <taxon>Gemmatimonadota</taxon>
        <taxon>Gemmatimonadia</taxon>
        <taxon>Gemmatimonadales</taxon>
        <taxon>Gemmatimonadaceae</taxon>
        <taxon>Gemmatimonas</taxon>
    </lineage>
</organism>
<keyword evidence="1" id="KW-0732">Signal</keyword>
<evidence type="ECO:0000256" key="1">
    <source>
        <dbReference type="SAM" id="SignalP"/>
    </source>
</evidence>
<dbReference type="STRING" id="1379270.GEMMAAP_07860"/>
<dbReference type="Proteomes" id="UP000076404">
    <property type="component" value="Chromosome"/>
</dbReference>
<name>A0A143BJR0_9BACT</name>
<dbReference type="PROSITE" id="PS51318">
    <property type="entry name" value="TAT"/>
    <property type="match status" value="1"/>
</dbReference>
<accession>A0A143BJR0</accession>
<evidence type="ECO:0008006" key="4">
    <source>
        <dbReference type="Google" id="ProtNLM"/>
    </source>
</evidence>